<dbReference type="SMART" id="SM00479">
    <property type="entry name" value="EXOIII"/>
    <property type="match status" value="1"/>
</dbReference>
<dbReference type="EMBL" id="FN654301">
    <property type="protein sequence ID" value="CBY31370.1"/>
    <property type="molecule type" value="Genomic_DNA"/>
</dbReference>
<dbReference type="PANTHER" id="PTHR12801">
    <property type="entry name" value="RNA EXONUCLEASE REXO1 / RECO3 FAMILY MEMBER-RELATED"/>
    <property type="match status" value="1"/>
</dbReference>
<reference evidence="6" key="1">
    <citation type="journal article" date="2010" name="Science">
        <title>Plasticity of animal genome architecture unmasked by rapid evolution of a pelagic tunicate.</title>
        <authorList>
            <person name="Denoeud F."/>
            <person name="Henriet S."/>
            <person name="Mungpakdee S."/>
            <person name="Aury J.M."/>
            <person name="Da Silva C."/>
            <person name="Brinkmann H."/>
            <person name="Mikhaleva J."/>
            <person name="Olsen L.C."/>
            <person name="Jubin C."/>
            <person name="Canestro C."/>
            <person name="Bouquet J.M."/>
            <person name="Danks G."/>
            <person name="Poulain J."/>
            <person name="Campsteijn C."/>
            <person name="Adamski M."/>
            <person name="Cross I."/>
            <person name="Yadetie F."/>
            <person name="Muffato M."/>
            <person name="Louis A."/>
            <person name="Butcher S."/>
            <person name="Tsagkogeorga G."/>
            <person name="Konrad A."/>
            <person name="Singh S."/>
            <person name="Jensen M.F."/>
            <person name="Cong E.H."/>
            <person name="Eikeseth-Otteraa H."/>
            <person name="Noel B."/>
            <person name="Anthouard V."/>
            <person name="Porcel B.M."/>
            <person name="Kachouri-Lafond R."/>
            <person name="Nishino A."/>
            <person name="Ugolini M."/>
            <person name="Chourrout P."/>
            <person name="Nishida H."/>
            <person name="Aasland R."/>
            <person name="Huzurbazar S."/>
            <person name="Westhof E."/>
            <person name="Delsuc F."/>
            <person name="Lehrach H."/>
            <person name="Reinhardt R."/>
            <person name="Weissenbach J."/>
            <person name="Roy S.W."/>
            <person name="Artiguenave F."/>
            <person name="Postlethwait J.H."/>
            <person name="Manak J.R."/>
            <person name="Thompson E.M."/>
            <person name="Jaillon O."/>
            <person name="Du Pasquier L."/>
            <person name="Boudinot P."/>
            <person name="Liberles D.A."/>
            <person name="Volff J.N."/>
            <person name="Philippe H."/>
            <person name="Lenhard B."/>
            <person name="Roest Crollius H."/>
            <person name="Wincker P."/>
            <person name="Chourrout D."/>
        </authorList>
    </citation>
    <scope>NUCLEOTIDE SEQUENCE [LARGE SCALE GENOMIC DNA]</scope>
</reference>
<dbReference type="InterPro" id="IPR047021">
    <property type="entry name" value="REXO1/3/4-like"/>
</dbReference>
<dbReference type="Gene3D" id="3.30.420.10">
    <property type="entry name" value="Ribonuclease H-like superfamily/Ribonuclease H"/>
    <property type="match status" value="1"/>
</dbReference>
<evidence type="ECO:0000256" key="3">
    <source>
        <dbReference type="ARBA" id="ARBA00022801"/>
    </source>
</evidence>
<evidence type="ECO:0000256" key="4">
    <source>
        <dbReference type="ARBA" id="ARBA00025599"/>
    </source>
</evidence>
<evidence type="ECO:0000256" key="2">
    <source>
        <dbReference type="ARBA" id="ARBA00022722"/>
    </source>
</evidence>
<protein>
    <recommendedName>
        <fullName evidence="5">C2H2-type domain-containing protein</fullName>
    </recommendedName>
</protein>
<keyword evidence="1" id="KW-0698">rRNA processing</keyword>
<dbReference type="PANTHER" id="PTHR12801:SF45">
    <property type="entry name" value="RNA EXONUCLEASE 4"/>
    <property type="match status" value="1"/>
</dbReference>
<dbReference type="InterPro" id="IPR012337">
    <property type="entry name" value="RNaseH-like_sf"/>
</dbReference>
<evidence type="ECO:0000313" key="7">
    <source>
        <dbReference type="EMBL" id="CBY31370.1"/>
    </source>
</evidence>
<feature type="domain" description="C2H2-type" evidence="5">
    <location>
        <begin position="196"/>
        <end position="216"/>
    </location>
</feature>
<dbReference type="PROSITE" id="PS00028">
    <property type="entry name" value="ZINC_FINGER_C2H2_1"/>
    <property type="match status" value="1"/>
</dbReference>
<dbReference type="GO" id="GO:0004527">
    <property type="term" value="F:exonuclease activity"/>
    <property type="evidence" value="ECO:0007669"/>
    <property type="project" value="InterPro"/>
</dbReference>
<dbReference type="GO" id="GO:0006364">
    <property type="term" value="P:rRNA processing"/>
    <property type="evidence" value="ECO:0007669"/>
    <property type="project" value="UniProtKB-KW"/>
</dbReference>
<keyword evidence="2" id="KW-0540">Nuclease</keyword>
<evidence type="ECO:0000313" key="8">
    <source>
        <dbReference type="Proteomes" id="UP000001307"/>
    </source>
</evidence>
<sequence length="220" mass="25796">MDKLDFLSNLPEEERDIVVSLDCEYARSHEGKDLLVRAVLLDACGHVILDELCMPTEVIADMRTNIHGISMDQIEYEQSDEQLKSTIEVLIKDKKVVGHEVGHDLRVLEIDHPWSMERDTAYKFSWTICPKFPNLKMLSKAKLGIDIQQKIHDPVENAKAVLMIYAKEYDFWENTLDSDTHQQRRLTYIKDDPFYCKKCDDACWNARQFRNHLKKHLMNK</sequence>
<dbReference type="AlphaFoldDB" id="E4WY19"/>
<dbReference type="Proteomes" id="UP000001307">
    <property type="component" value="Unassembled WGS sequence"/>
</dbReference>
<evidence type="ECO:0000259" key="5">
    <source>
        <dbReference type="PROSITE" id="PS00028"/>
    </source>
</evidence>
<dbReference type="Proteomes" id="UP000011014">
    <property type="component" value="Unassembled WGS sequence"/>
</dbReference>
<dbReference type="GO" id="GO:0005634">
    <property type="term" value="C:nucleus"/>
    <property type="evidence" value="ECO:0007669"/>
    <property type="project" value="TreeGrafter"/>
</dbReference>
<keyword evidence="3" id="KW-0378">Hydrolase</keyword>
<dbReference type="GO" id="GO:0003676">
    <property type="term" value="F:nucleic acid binding"/>
    <property type="evidence" value="ECO:0007669"/>
    <property type="project" value="InterPro"/>
</dbReference>
<comment type="function">
    <text evidence="4">Exoribonuclease involved in ribosome biosynthesis. Involved in the processing of ITS1, the internal transcribed spacer localized between the 18S and 5.8S rRNAs.</text>
</comment>
<evidence type="ECO:0000256" key="1">
    <source>
        <dbReference type="ARBA" id="ARBA00022552"/>
    </source>
</evidence>
<organism evidence="6">
    <name type="scientific">Oikopleura dioica</name>
    <name type="common">Tunicate</name>
    <dbReference type="NCBI Taxonomy" id="34765"/>
    <lineage>
        <taxon>Eukaryota</taxon>
        <taxon>Metazoa</taxon>
        <taxon>Chordata</taxon>
        <taxon>Tunicata</taxon>
        <taxon>Appendicularia</taxon>
        <taxon>Copelata</taxon>
        <taxon>Oikopleuridae</taxon>
        <taxon>Oikopleura</taxon>
    </lineage>
</organism>
<dbReference type="InParanoid" id="E4WY19"/>
<dbReference type="OrthoDB" id="16516at2759"/>
<dbReference type="InterPro" id="IPR013087">
    <property type="entry name" value="Znf_C2H2_type"/>
</dbReference>
<gene>
    <name evidence="6" type="ORF">GSOID_T00011817001</name>
    <name evidence="7" type="ORF">GSOID_T00025273001</name>
</gene>
<dbReference type="InterPro" id="IPR013520">
    <property type="entry name" value="Ribonucl_H"/>
</dbReference>
<dbReference type="SUPFAM" id="SSF53098">
    <property type="entry name" value="Ribonuclease H-like"/>
    <property type="match status" value="1"/>
</dbReference>
<name>E4WY19_OIKDI</name>
<accession>E4WY19</accession>
<proteinExistence type="predicted"/>
<keyword evidence="8" id="KW-1185">Reference proteome</keyword>
<dbReference type="InterPro" id="IPR036397">
    <property type="entry name" value="RNaseH_sf"/>
</dbReference>
<dbReference type="EMBL" id="FN653018">
    <property type="protein sequence ID" value="CBY22263.1"/>
    <property type="molecule type" value="Genomic_DNA"/>
</dbReference>
<evidence type="ECO:0000313" key="6">
    <source>
        <dbReference type="EMBL" id="CBY22263.1"/>
    </source>
</evidence>